<keyword evidence="1" id="KW-0472">Membrane</keyword>
<evidence type="ECO:0000313" key="2">
    <source>
        <dbReference type="EMBL" id="SKC49514.1"/>
    </source>
</evidence>
<reference evidence="2 3" key="1">
    <citation type="submission" date="2017-02" db="EMBL/GenBank/DDBJ databases">
        <authorList>
            <person name="Peterson S.W."/>
        </authorList>
    </citation>
    <scope>NUCLEOTIDE SEQUENCE [LARGE SCALE GENOMIC DNA]</scope>
    <source>
        <strain evidence="2 3">M1</strain>
    </source>
</reference>
<evidence type="ECO:0000313" key="3">
    <source>
        <dbReference type="Proteomes" id="UP000190285"/>
    </source>
</evidence>
<feature type="transmembrane region" description="Helical" evidence="1">
    <location>
        <begin position="53"/>
        <end position="71"/>
    </location>
</feature>
<feature type="transmembrane region" description="Helical" evidence="1">
    <location>
        <begin position="20"/>
        <end position="41"/>
    </location>
</feature>
<dbReference type="RefSeq" id="WP_079489950.1">
    <property type="nucleotide sequence ID" value="NZ_FUZT01000002.1"/>
</dbReference>
<dbReference type="AlphaFoldDB" id="A0A1T5JDU0"/>
<proteinExistence type="predicted"/>
<organism evidence="2 3">
    <name type="scientific">Maledivibacter halophilus</name>
    <dbReference type="NCBI Taxonomy" id="36842"/>
    <lineage>
        <taxon>Bacteria</taxon>
        <taxon>Bacillati</taxon>
        <taxon>Bacillota</taxon>
        <taxon>Clostridia</taxon>
        <taxon>Peptostreptococcales</taxon>
        <taxon>Caminicellaceae</taxon>
        <taxon>Maledivibacter</taxon>
    </lineage>
</organism>
<protein>
    <submittedName>
        <fullName evidence="2">Uncharacterized protein</fullName>
    </submittedName>
</protein>
<keyword evidence="1" id="KW-1133">Transmembrane helix</keyword>
<evidence type="ECO:0000256" key="1">
    <source>
        <dbReference type="SAM" id="Phobius"/>
    </source>
</evidence>
<dbReference type="OrthoDB" id="9910244at2"/>
<accession>A0A1T5JDU0</accession>
<dbReference type="STRING" id="36842.SAMN02194393_01119"/>
<dbReference type="Proteomes" id="UP000190285">
    <property type="component" value="Unassembled WGS sequence"/>
</dbReference>
<name>A0A1T5JDU0_9FIRM</name>
<keyword evidence="1" id="KW-0812">Transmembrane</keyword>
<dbReference type="EMBL" id="FUZT01000002">
    <property type="protein sequence ID" value="SKC49514.1"/>
    <property type="molecule type" value="Genomic_DNA"/>
</dbReference>
<keyword evidence="3" id="KW-1185">Reference proteome</keyword>
<sequence length="93" mass="10936">MNYKKLNRFTKEGIIELLIVIKKLGLPFIILGGLFLLYSWIDGKPAVSFSQLIMTFLFLAVFQVEFENLWLEKEVNELKKRLKDLEDENIKLS</sequence>
<gene>
    <name evidence="2" type="ORF">SAMN02194393_01119</name>
</gene>